<evidence type="ECO:0000313" key="2">
    <source>
        <dbReference type="EMBL" id="MBB4098076.1"/>
    </source>
</evidence>
<evidence type="ECO:0000256" key="1">
    <source>
        <dbReference type="SAM" id="MobiDB-lite"/>
    </source>
</evidence>
<dbReference type="RefSeq" id="WP_183996229.1">
    <property type="nucleotide sequence ID" value="NZ_JACIEH010000001.1"/>
</dbReference>
<feature type="compositionally biased region" description="Basic and acidic residues" evidence="1">
    <location>
        <begin position="1"/>
        <end position="23"/>
    </location>
</feature>
<comment type="caution">
    <text evidence="2">The sequence shown here is derived from an EMBL/GenBank/DDBJ whole genome shotgun (WGS) entry which is preliminary data.</text>
</comment>
<keyword evidence="3" id="KW-1185">Reference proteome</keyword>
<organism evidence="2 3">
    <name type="scientific">Sphingomonas kyeonggiensis</name>
    <dbReference type="NCBI Taxonomy" id="1268553"/>
    <lineage>
        <taxon>Bacteria</taxon>
        <taxon>Pseudomonadati</taxon>
        <taxon>Pseudomonadota</taxon>
        <taxon>Alphaproteobacteria</taxon>
        <taxon>Sphingomonadales</taxon>
        <taxon>Sphingomonadaceae</taxon>
        <taxon>Sphingomonas</taxon>
    </lineage>
</organism>
<feature type="region of interest" description="Disordered" evidence="1">
    <location>
        <begin position="1"/>
        <end position="30"/>
    </location>
</feature>
<evidence type="ECO:0000313" key="3">
    <source>
        <dbReference type="Proteomes" id="UP000557392"/>
    </source>
</evidence>
<dbReference type="AlphaFoldDB" id="A0A7W6NWW7"/>
<gene>
    <name evidence="2" type="ORF">GGR46_001609</name>
</gene>
<dbReference type="EMBL" id="JACIEH010000001">
    <property type="protein sequence ID" value="MBB4098076.1"/>
    <property type="molecule type" value="Genomic_DNA"/>
</dbReference>
<proteinExistence type="predicted"/>
<reference evidence="2 3" key="1">
    <citation type="submission" date="2020-08" db="EMBL/GenBank/DDBJ databases">
        <title>Genomic Encyclopedia of Type Strains, Phase IV (KMG-IV): sequencing the most valuable type-strain genomes for metagenomic binning, comparative biology and taxonomic classification.</title>
        <authorList>
            <person name="Goeker M."/>
        </authorList>
    </citation>
    <scope>NUCLEOTIDE SEQUENCE [LARGE SCALE GENOMIC DNA]</scope>
    <source>
        <strain evidence="2 3">DSM 101806</strain>
    </source>
</reference>
<sequence length="53" mass="6112">MPPQTDREYLERRQRLSAEKSRAATDPGIARIHGEFAQAYARRLEQVAQQQAD</sequence>
<name>A0A7W6NWW7_9SPHN</name>
<protein>
    <submittedName>
        <fullName evidence="2">Uncharacterized protein</fullName>
    </submittedName>
</protein>
<dbReference type="Proteomes" id="UP000557392">
    <property type="component" value="Unassembled WGS sequence"/>
</dbReference>
<accession>A0A7W6NWW7</accession>